<comment type="subcellular location">
    <subcellularLocation>
        <location evidence="1 7">Cell outer membrane</location>
        <topology evidence="1 7">Multi-pass membrane protein</topology>
    </subcellularLocation>
</comment>
<feature type="chain" id="PRO_5037710569" evidence="8">
    <location>
        <begin position="18"/>
        <end position="1101"/>
    </location>
</feature>
<evidence type="ECO:0000256" key="5">
    <source>
        <dbReference type="ARBA" id="ARBA00023136"/>
    </source>
</evidence>
<evidence type="ECO:0000256" key="4">
    <source>
        <dbReference type="ARBA" id="ARBA00022692"/>
    </source>
</evidence>
<dbReference type="InterPro" id="IPR008969">
    <property type="entry name" value="CarboxyPept-like_regulatory"/>
</dbReference>
<keyword evidence="8" id="KW-0732">Signal</keyword>
<comment type="caution">
    <text evidence="10">The sequence shown here is derived from an EMBL/GenBank/DDBJ whole genome shotgun (WGS) entry which is preliminary data.</text>
</comment>
<dbReference type="InterPro" id="IPR037066">
    <property type="entry name" value="Plug_dom_sf"/>
</dbReference>
<accession>A0A917HHP4</accession>
<dbReference type="Gene3D" id="3.55.50.30">
    <property type="match status" value="1"/>
</dbReference>
<evidence type="ECO:0000256" key="6">
    <source>
        <dbReference type="ARBA" id="ARBA00023237"/>
    </source>
</evidence>
<evidence type="ECO:0000256" key="3">
    <source>
        <dbReference type="ARBA" id="ARBA00022452"/>
    </source>
</evidence>
<name>A0A917HHP4_9SPHI</name>
<dbReference type="PROSITE" id="PS52016">
    <property type="entry name" value="TONB_DEPENDENT_REC_3"/>
    <property type="match status" value="1"/>
</dbReference>
<dbReference type="Pfam" id="PF13715">
    <property type="entry name" value="CarbopepD_reg_2"/>
    <property type="match status" value="1"/>
</dbReference>
<evidence type="ECO:0000313" key="11">
    <source>
        <dbReference type="Proteomes" id="UP000660862"/>
    </source>
</evidence>
<keyword evidence="11" id="KW-1185">Reference proteome</keyword>
<dbReference type="InterPro" id="IPR023996">
    <property type="entry name" value="TonB-dep_OMP_SusC/RagA"/>
</dbReference>
<dbReference type="EMBL" id="BMER01000001">
    <property type="protein sequence ID" value="GGG78442.1"/>
    <property type="molecule type" value="Genomic_DNA"/>
</dbReference>
<feature type="signal peptide" evidence="8">
    <location>
        <begin position="1"/>
        <end position="17"/>
    </location>
</feature>
<keyword evidence="3 7" id="KW-1134">Transmembrane beta strand</keyword>
<dbReference type="Gene3D" id="2.60.40.1120">
    <property type="entry name" value="Carboxypeptidase-like, regulatory domain"/>
    <property type="match status" value="1"/>
</dbReference>
<dbReference type="SMART" id="SM00965">
    <property type="entry name" value="STN"/>
    <property type="match status" value="1"/>
</dbReference>
<evidence type="ECO:0000313" key="10">
    <source>
        <dbReference type="EMBL" id="GGG78442.1"/>
    </source>
</evidence>
<reference evidence="10" key="1">
    <citation type="journal article" date="2014" name="Int. J. Syst. Evol. Microbiol.">
        <title>Complete genome sequence of Corynebacterium casei LMG S-19264T (=DSM 44701T), isolated from a smear-ripened cheese.</title>
        <authorList>
            <consortium name="US DOE Joint Genome Institute (JGI-PGF)"/>
            <person name="Walter F."/>
            <person name="Albersmeier A."/>
            <person name="Kalinowski J."/>
            <person name="Ruckert C."/>
        </authorList>
    </citation>
    <scope>NUCLEOTIDE SEQUENCE</scope>
    <source>
        <strain evidence="10">CGMCC 1.12195</strain>
    </source>
</reference>
<evidence type="ECO:0000256" key="2">
    <source>
        <dbReference type="ARBA" id="ARBA00022448"/>
    </source>
</evidence>
<evidence type="ECO:0000256" key="8">
    <source>
        <dbReference type="SAM" id="SignalP"/>
    </source>
</evidence>
<gene>
    <name evidence="10" type="ORF">GCM10007415_08100</name>
</gene>
<dbReference type="InterPro" id="IPR036942">
    <property type="entry name" value="Beta-barrel_TonB_sf"/>
</dbReference>
<evidence type="ECO:0000256" key="1">
    <source>
        <dbReference type="ARBA" id="ARBA00004571"/>
    </source>
</evidence>
<keyword evidence="6 7" id="KW-0998">Cell outer membrane</keyword>
<dbReference type="GO" id="GO:0009279">
    <property type="term" value="C:cell outer membrane"/>
    <property type="evidence" value="ECO:0007669"/>
    <property type="project" value="UniProtKB-SubCell"/>
</dbReference>
<dbReference type="Gene3D" id="2.40.170.20">
    <property type="entry name" value="TonB-dependent receptor, beta-barrel domain"/>
    <property type="match status" value="1"/>
</dbReference>
<dbReference type="NCBIfam" id="TIGR04057">
    <property type="entry name" value="SusC_RagA_signa"/>
    <property type="match status" value="1"/>
</dbReference>
<proteinExistence type="inferred from homology"/>
<dbReference type="Gene3D" id="2.170.130.10">
    <property type="entry name" value="TonB-dependent receptor, plug domain"/>
    <property type="match status" value="1"/>
</dbReference>
<evidence type="ECO:0000256" key="7">
    <source>
        <dbReference type="PROSITE-ProRule" id="PRU01360"/>
    </source>
</evidence>
<dbReference type="Pfam" id="PF07715">
    <property type="entry name" value="Plug"/>
    <property type="match status" value="1"/>
</dbReference>
<dbReference type="InterPro" id="IPR011662">
    <property type="entry name" value="Secretin/TonB_short_N"/>
</dbReference>
<feature type="domain" description="Secretin/TonB short N-terminal" evidence="9">
    <location>
        <begin position="46"/>
        <end position="96"/>
    </location>
</feature>
<reference evidence="10" key="2">
    <citation type="submission" date="2020-09" db="EMBL/GenBank/DDBJ databases">
        <authorList>
            <person name="Sun Q."/>
            <person name="Zhou Y."/>
        </authorList>
    </citation>
    <scope>NUCLEOTIDE SEQUENCE</scope>
    <source>
        <strain evidence="10">CGMCC 1.12195</strain>
    </source>
</reference>
<evidence type="ECO:0000259" key="9">
    <source>
        <dbReference type="SMART" id="SM00965"/>
    </source>
</evidence>
<sequence length="1101" mass="121866">MKLALFLTLAFVFQAVAESKAQKITLNVQNTTLREVMKEIQKQQGYSFLFRGDRIADTRVDAQVKQADFADAMQAILTGHGLDWSLDDGIITITTKQPIVEKERPVIQDRILTGLVTDESGIPLVGVTVSVVGKDIRALTDQYGAYRIVLPDEENTLLAFSSVGFETQEQPIRNQSSLNIVLKAVMGDLDEVVVVGYGTMKKSDITGSVASIKGEKITNTSSGSFEALLQGRVAGLHVINNNNDNPQGGSTVRVRGISSINGSNAPLVVVDGIPFGDAGGLNLINPNTILSMEVLKDASATAIYGSRGSNGVIMITTKRGDKHSPNVWLDQKTSFGSFSEKLDYWHNPLLMAELADEANENAGIDPIYIGRRATDGTYYPSRAAIASGAWPYQTEWAGYVFRPTAVTSETNLGVQGGGDKSQYYLGLGYYDGEGMQRNDDYRKLTLDLSYQHELSDYLTIISKAGFIDGDRNRNYGMNYQRNPLFPAYNGDGTYFKANSLDYGNPLALTNERKDVSPNTDGYATLQFNVKLAKPLELVLRGNTRAGLSGHNFYNPRVYTQGGDLYDGEGGIASSSYRNVTLDGYLTYTNTFAEKHAFTVMAGVTYENGTHKSLNTTGRGFANDNLMEENMSGATERFITNGFSKSVLASGFTRFNYAYHGKYLLTFTARADGSSKFGENNKWGFFPSGAASWRLSEEAFLKDVEAINDLKIRASYGVSGNQGIAPYQTISKYGQDYYYLNGEEFIIYGLGQQIGREGIGDRYVQWGGMATKDLRWEKTSQFDVGVDATMLRNRLNVTFDYYYKKTNDLLRQQFLNPSTGFDRVWTNDGEIENRGVELAVDGKILTSGKLKFDAALVFSLNRNKVVNIGSQEKSGYVVDQNGLRYEPYGSGIFNDAFLNVLAIGQPVNAFYGYRVDGIIQEMPGNPVKMTRPGEFNYVGLREDGTLDPASRQIIGDPNPDFTSSLNLQLMHDVGIDFSLMLYTMYGNDVFSNRKLDRISLQEGRWTGENPNNVRPKLRADRQYFASSWFVEDGSFLRIQQVTLGYTFPHIPFIKQARVFLNASNPIVFSNVSEYDPEVAENGRGAAPYPRVAIYTAGLQLKF</sequence>
<dbReference type="SUPFAM" id="SSF49464">
    <property type="entry name" value="Carboxypeptidase regulatory domain-like"/>
    <property type="match status" value="1"/>
</dbReference>
<dbReference type="RefSeq" id="WP_188504636.1">
    <property type="nucleotide sequence ID" value="NZ_BMER01000001.1"/>
</dbReference>
<comment type="similarity">
    <text evidence="7">Belongs to the TonB-dependent receptor family.</text>
</comment>
<organism evidence="10 11">
    <name type="scientific">Parapedobacter pyrenivorans</name>
    <dbReference type="NCBI Taxonomy" id="1305674"/>
    <lineage>
        <taxon>Bacteria</taxon>
        <taxon>Pseudomonadati</taxon>
        <taxon>Bacteroidota</taxon>
        <taxon>Sphingobacteriia</taxon>
        <taxon>Sphingobacteriales</taxon>
        <taxon>Sphingobacteriaceae</taxon>
        <taxon>Parapedobacter</taxon>
    </lineage>
</organism>
<protein>
    <submittedName>
        <fullName evidence="10">SusC/RagA family TonB-linked outer membrane protein</fullName>
    </submittedName>
</protein>
<dbReference type="AlphaFoldDB" id="A0A917HHP4"/>
<dbReference type="InterPro" id="IPR039426">
    <property type="entry name" value="TonB-dep_rcpt-like"/>
</dbReference>
<keyword evidence="2 7" id="KW-0813">Transport</keyword>
<keyword evidence="4 7" id="KW-0812">Transmembrane</keyword>
<dbReference type="NCBIfam" id="TIGR04056">
    <property type="entry name" value="OMP_RagA_SusC"/>
    <property type="match status" value="1"/>
</dbReference>
<keyword evidence="5 7" id="KW-0472">Membrane</keyword>
<dbReference type="SUPFAM" id="SSF56935">
    <property type="entry name" value="Porins"/>
    <property type="match status" value="1"/>
</dbReference>
<dbReference type="Proteomes" id="UP000660862">
    <property type="component" value="Unassembled WGS sequence"/>
</dbReference>
<dbReference type="InterPro" id="IPR012910">
    <property type="entry name" value="Plug_dom"/>
</dbReference>
<dbReference type="InterPro" id="IPR023997">
    <property type="entry name" value="TonB-dep_OMP_SusC/RagA_CS"/>
</dbReference>